<reference evidence="3 4" key="1">
    <citation type="journal article" date="2016" name="Mol. Biol. Evol.">
        <title>Comparative Genomics of Early-Diverging Mushroom-Forming Fungi Provides Insights into the Origins of Lignocellulose Decay Capabilities.</title>
        <authorList>
            <person name="Nagy L.G."/>
            <person name="Riley R."/>
            <person name="Tritt A."/>
            <person name="Adam C."/>
            <person name="Daum C."/>
            <person name="Floudas D."/>
            <person name="Sun H."/>
            <person name="Yadav J.S."/>
            <person name="Pangilinan J."/>
            <person name="Larsson K.H."/>
            <person name="Matsuura K."/>
            <person name="Barry K."/>
            <person name="Labutti K."/>
            <person name="Kuo R."/>
            <person name="Ohm R.A."/>
            <person name="Bhattacharya S.S."/>
            <person name="Shirouzu T."/>
            <person name="Yoshinaga Y."/>
            <person name="Martin F.M."/>
            <person name="Grigoriev I.V."/>
            <person name="Hibbett D.S."/>
        </authorList>
    </citation>
    <scope>NUCLEOTIDE SEQUENCE [LARGE SCALE GENOMIC DNA]</scope>
    <source>
        <strain evidence="3 4">HHB9708</strain>
    </source>
</reference>
<evidence type="ECO:0000313" key="4">
    <source>
        <dbReference type="Proteomes" id="UP000076722"/>
    </source>
</evidence>
<sequence>MTDISTALRYKISNPSNAAQELFHPLLSLSTVFGCVMAAESNVIRNYAEIMGSTKTCFVAAFCLSIYDICKHIFIFKPSHLPIIRTAVQTFPEEIEYYWTGRWNIPRAFYFLARYLAFIIEILEMLSLAITLMMSILDCIFLIIVQAILIIRIHAVYADRRLPWGLALLLSMGGTCIFVLSILANSASPMRDELIPGVRFCAYISPKLLGKLIWANWVPILIFDTVLAFLAALVAYRNRGLHQEHSTLLNTLLRDSLAYFLTILGVAIITIIMERVALIDSPGFVALKYPILSACAVRLLLHLRIKDKQLREGRYTGELGPENYMSSMHFGAGHEPLELVMESSEG</sequence>
<feature type="transmembrane region" description="Helical" evidence="1">
    <location>
        <begin position="257"/>
        <end position="278"/>
    </location>
</feature>
<feature type="transmembrane region" description="Helical" evidence="1">
    <location>
        <begin position="163"/>
        <end position="184"/>
    </location>
</feature>
<proteinExistence type="predicted"/>
<feature type="transmembrane region" description="Helical" evidence="1">
    <location>
        <begin position="284"/>
        <end position="301"/>
    </location>
</feature>
<dbReference type="InterPro" id="IPR045340">
    <property type="entry name" value="DUF6533"/>
</dbReference>
<keyword evidence="1" id="KW-0812">Transmembrane</keyword>
<organism evidence="3 4">
    <name type="scientific">Sistotremastrum niveocremeum HHB9708</name>
    <dbReference type="NCBI Taxonomy" id="1314777"/>
    <lineage>
        <taxon>Eukaryota</taxon>
        <taxon>Fungi</taxon>
        <taxon>Dikarya</taxon>
        <taxon>Basidiomycota</taxon>
        <taxon>Agaricomycotina</taxon>
        <taxon>Agaricomycetes</taxon>
        <taxon>Sistotremastrales</taxon>
        <taxon>Sistotremastraceae</taxon>
        <taxon>Sertulicium</taxon>
        <taxon>Sertulicium niveocremeum</taxon>
    </lineage>
</organism>
<feature type="transmembrane region" description="Helical" evidence="1">
    <location>
        <begin position="214"/>
        <end position="236"/>
    </location>
</feature>
<gene>
    <name evidence="3" type="ORF">SISNIDRAFT_489991</name>
</gene>
<dbReference type="AlphaFoldDB" id="A0A164PBK6"/>
<name>A0A164PBK6_9AGAM</name>
<dbReference type="OrthoDB" id="3349377at2759"/>
<evidence type="ECO:0000256" key="1">
    <source>
        <dbReference type="SAM" id="Phobius"/>
    </source>
</evidence>
<accession>A0A164PBK6</accession>
<keyword evidence="1" id="KW-1133">Transmembrane helix</keyword>
<dbReference type="EMBL" id="KV419435">
    <property type="protein sequence ID" value="KZS88560.1"/>
    <property type="molecule type" value="Genomic_DNA"/>
</dbReference>
<dbReference type="Pfam" id="PF20151">
    <property type="entry name" value="DUF6533"/>
    <property type="match status" value="1"/>
</dbReference>
<feature type="transmembrane region" description="Helical" evidence="1">
    <location>
        <begin position="132"/>
        <end position="151"/>
    </location>
</feature>
<keyword evidence="1" id="KW-0472">Membrane</keyword>
<dbReference type="Proteomes" id="UP000076722">
    <property type="component" value="Unassembled WGS sequence"/>
</dbReference>
<evidence type="ECO:0000313" key="3">
    <source>
        <dbReference type="EMBL" id="KZS88560.1"/>
    </source>
</evidence>
<evidence type="ECO:0000259" key="2">
    <source>
        <dbReference type="Pfam" id="PF20151"/>
    </source>
</evidence>
<protein>
    <recommendedName>
        <fullName evidence="2">DUF6533 domain-containing protein</fullName>
    </recommendedName>
</protein>
<feature type="domain" description="DUF6533" evidence="2">
    <location>
        <begin position="57"/>
        <end position="119"/>
    </location>
</feature>
<keyword evidence="4" id="KW-1185">Reference proteome</keyword>